<evidence type="ECO:0000259" key="24">
    <source>
        <dbReference type="SMART" id="SM00085"/>
    </source>
</evidence>
<dbReference type="GO" id="GO:0031640">
    <property type="term" value="P:killing of cells of another organism"/>
    <property type="evidence" value="ECO:0007669"/>
    <property type="project" value="UniProtKB-KW"/>
</dbReference>
<evidence type="ECO:0000256" key="15">
    <source>
        <dbReference type="ARBA" id="ARBA00048613"/>
    </source>
</evidence>
<dbReference type="RefSeq" id="XP_006188344.2">
    <property type="nucleotide sequence ID" value="XM_006188282.2"/>
</dbReference>
<comment type="catalytic activity">
    <reaction evidence="9">
        <text>a 1,2-diacyl-sn-glycero-3-phosphoethanolamine + H2O = a 1-acyl-sn-glycero-3-phosphoethanolamine + a fatty acid + H(+)</text>
        <dbReference type="Rhea" id="RHEA:44604"/>
        <dbReference type="ChEBI" id="CHEBI:15377"/>
        <dbReference type="ChEBI" id="CHEBI:15378"/>
        <dbReference type="ChEBI" id="CHEBI:28868"/>
        <dbReference type="ChEBI" id="CHEBI:64381"/>
        <dbReference type="ChEBI" id="CHEBI:64612"/>
    </reaction>
    <physiologicalReaction direction="left-to-right" evidence="9">
        <dbReference type="Rhea" id="RHEA:44605"/>
    </physiologicalReaction>
</comment>
<dbReference type="Pfam" id="PF00068">
    <property type="entry name" value="Phospholip_A2_1"/>
    <property type="match status" value="1"/>
</dbReference>
<evidence type="ECO:0000256" key="9">
    <source>
        <dbReference type="ARBA" id="ARBA00036775"/>
    </source>
</evidence>
<comment type="catalytic activity">
    <reaction evidence="16">
        <text>1-hexadecanoyl-2-(9Z-octadecenoyl)-sn-glycero-3-phosphocholine + H2O = 1-hexadecanoyl-sn-glycero-3-phosphocholine + (9Z)-octadecenoate + H(+)</text>
        <dbReference type="Rhea" id="RHEA:38779"/>
        <dbReference type="ChEBI" id="CHEBI:15377"/>
        <dbReference type="ChEBI" id="CHEBI:15378"/>
        <dbReference type="ChEBI" id="CHEBI:30823"/>
        <dbReference type="ChEBI" id="CHEBI:72998"/>
        <dbReference type="ChEBI" id="CHEBI:73001"/>
    </reaction>
    <physiologicalReaction direction="left-to-right" evidence="16">
        <dbReference type="Rhea" id="RHEA:38780"/>
    </physiologicalReaction>
</comment>
<evidence type="ECO:0000256" key="1">
    <source>
        <dbReference type="ARBA" id="ARBA00004450"/>
    </source>
</evidence>
<evidence type="ECO:0000256" key="17">
    <source>
        <dbReference type="ARBA" id="ARBA00049039"/>
    </source>
</evidence>
<dbReference type="InterPro" id="IPR033112">
    <property type="entry name" value="PLA2_Asp_AS"/>
</dbReference>
<dbReference type="CDD" id="cd00125">
    <property type="entry name" value="PLA2c"/>
    <property type="match status" value="1"/>
</dbReference>
<evidence type="ECO:0000256" key="14">
    <source>
        <dbReference type="ARBA" id="ARBA00048541"/>
    </source>
</evidence>
<evidence type="ECO:0000256" key="5">
    <source>
        <dbReference type="ARBA" id="ARBA00022638"/>
    </source>
</evidence>
<feature type="disulfide bond" evidence="21">
    <location>
        <begin position="86"/>
        <end position="110"/>
    </location>
</feature>
<keyword evidence="6 21" id="KW-1015">Disulfide bond</keyword>
<feature type="disulfide bond" evidence="21">
    <location>
        <begin position="55"/>
        <end position="71"/>
    </location>
</feature>
<dbReference type="AlphaFoldDB" id="A0A8B6YIP1"/>
<dbReference type="InterPro" id="IPR016090">
    <property type="entry name" value="PLA2-like_dom"/>
</dbReference>
<feature type="domain" description="Phospholipase A2-like central" evidence="24">
    <location>
        <begin position="28"/>
        <end position="145"/>
    </location>
</feature>
<dbReference type="InterPro" id="IPR033113">
    <property type="entry name" value="PLA2_histidine"/>
</dbReference>
<keyword evidence="23" id="KW-0378">Hydrolase</keyword>
<keyword evidence="23" id="KW-0732">Signal</keyword>
<evidence type="ECO:0000256" key="10">
    <source>
        <dbReference type="ARBA" id="ARBA00048015"/>
    </source>
</evidence>
<dbReference type="GO" id="GO:0016042">
    <property type="term" value="P:lipid catabolic process"/>
    <property type="evidence" value="ECO:0007669"/>
    <property type="project" value="InterPro"/>
</dbReference>
<feature type="active site" evidence="19">
    <location>
        <position position="118"/>
    </location>
</feature>
<evidence type="ECO:0000256" key="13">
    <source>
        <dbReference type="ARBA" id="ARBA00048227"/>
    </source>
</evidence>
<keyword evidence="4 23" id="KW-0964">Secreted</keyword>
<keyword evidence="25" id="KW-1185">Reference proteome</keyword>
<dbReference type="Proteomes" id="UP000694856">
    <property type="component" value="Chromosome 13"/>
</dbReference>
<dbReference type="FunFam" id="1.20.90.10:FF:000001">
    <property type="entry name" value="Basic phospholipase A2 homolog"/>
    <property type="match status" value="1"/>
</dbReference>
<feature type="chain" id="PRO_5034450367" description="Phospholipase A2" evidence="23">
    <location>
        <begin position="28"/>
        <end position="151"/>
    </location>
</feature>
<feature type="disulfide bond" evidence="21">
    <location>
        <begin position="76"/>
        <end position="151"/>
    </location>
</feature>
<dbReference type="GO" id="GO:0005741">
    <property type="term" value="C:mitochondrial outer membrane"/>
    <property type="evidence" value="ECO:0007669"/>
    <property type="project" value="UniProtKB-SubCell"/>
</dbReference>
<dbReference type="GO" id="GO:0006644">
    <property type="term" value="P:phospholipid metabolic process"/>
    <property type="evidence" value="ECO:0007669"/>
    <property type="project" value="InterPro"/>
</dbReference>
<accession>A0A8B6YIP1</accession>
<evidence type="ECO:0000256" key="2">
    <source>
        <dbReference type="ARBA" id="ARBA00004613"/>
    </source>
</evidence>
<keyword evidence="20 23" id="KW-0106">Calcium</keyword>
<feature type="binding site" evidence="20">
    <location>
        <position position="58"/>
    </location>
    <ligand>
        <name>Ca(2+)</name>
        <dbReference type="ChEBI" id="CHEBI:29108"/>
    </ligand>
</feature>
<evidence type="ECO:0000313" key="25">
    <source>
        <dbReference type="Proteomes" id="UP000694856"/>
    </source>
</evidence>
<keyword evidence="5" id="KW-0081">Bacteriolytic enzyme</keyword>
<evidence type="ECO:0000256" key="6">
    <source>
        <dbReference type="ARBA" id="ARBA00023157"/>
    </source>
</evidence>
<feature type="binding site" evidence="20">
    <location>
        <position position="75"/>
    </location>
    <ligand>
        <name>Ca(2+)</name>
        <dbReference type="ChEBI" id="CHEBI:29108"/>
    </ligand>
</feature>
<dbReference type="PRINTS" id="PR00389">
    <property type="entry name" value="PHPHLIPASEA2"/>
</dbReference>
<comment type="catalytic activity">
    <reaction evidence="14">
        <text>1-hexadecanoyl-2-(5Z,8Z,11Z,14Z-eicosatetraenoyl)-sn-glycero-3-phosphoethanolamine + H2O = 1-hexadecanoyl-sn-glycero-3-phosphoethanolamine + (5Z,8Z,11Z,14Z)-eicosatetraenoate + H(+)</text>
        <dbReference type="Rhea" id="RHEA:40431"/>
        <dbReference type="ChEBI" id="CHEBI:15377"/>
        <dbReference type="ChEBI" id="CHEBI:15378"/>
        <dbReference type="ChEBI" id="CHEBI:32395"/>
        <dbReference type="ChEBI" id="CHEBI:73004"/>
        <dbReference type="ChEBI" id="CHEBI:73009"/>
    </reaction>
    <physiologicalReaction direction="left-to-right" evidence="14">
        <dbReference type="Rhea" id="RHEA:40432"/>
    </physiologicalReaction>
</comment>
<dbReference type="PROSITE" id="PS00118">
    <property type="entry name" value="PA2_HIS"/>
    <property type="match status" value="1"/>
</dbReference>
<evidence type="ECO:0000256" key="18">
    <source>
        <dbReference type="ARBA" id="ARBA00049282"/>
    </source>
</evidence>
<dbReference type="GO" id="GO:0050482">
    <property type="term" value="P:arachidonate secretion"/>
    <property type="evidence" value="ECO:0007669"/>
    <property type="project" value="InterPro"/>
</dbReference>
<sequence>MWTQDPNMKTLLLLAVIMAFGLLQVRGDLLGFRKMIQYTTGKEPVSTYGFYGCYCGLGGKGSPKDATDRCCMAHDCCYRRLKTIGCGTMLLSYKFAYLWGQIICDKQEYCRRELCQCDKKAADCFARNQKTYNKRLQYYSNLLCSGSAPKC</sequence>
<dbReference type="PANTHER" id="PTHR11716">
    <property type="entry name" value="PHOSPHOLIPASE A2 FAMILY MEMBER"/>
    <property type="match status" value="1"/>
</dbReference>
<dbReference type="GO" id="GO:0005543">
    <property type="term" value="F:phospholipid binding"/>
    <property type="evidence" value="ECO:0007669"/>
    <property type="project" value="TreeGrafter"/>
</dbReference>
<dbReference type="InterPro" id="IPR036444">
    <property type="entry name" value="PLipase_A2_dom_sf"/>
</dbReference>
<comment type="catalytic activity">
    <reaction evidence="17">
        <text>1-hexadecanoyl-2-(9Z,12Z-octadecadienoyl)-sn-glycero-3-phosphoethanolamine + H2O = 1-hexadecanoyl-sn-glycero-3-phosphoethanolamine + (9Z,12Z)-octadecadienoate + H(+)</text>
        <dbReference type="Rhea" id="RHEA:40815"/>
        <dbReference type="ChEBI" id="CHEBI:15377"/>
        <dbReference type="ChEBI" id="CHEBI:15378"/>
        <dbReference type="ChEBI" id="CHEBI:30245"/>
        <dbReference type="ChEBI" id="CHEBI:73004"/>
        <dbReference type="ChEBI" id="CHEBI:73008"/>
    </reaction>
    <physiologicalReaction direction="left-to-right" evidence="17">
        <dbReference type="Rhea" id="RHEA:40816"/>
    </physiologicalReaction>
</comment>
<evidence type="ECO:0000256" key="21">
    <source>
        <dbReference type="PIRSR" id="PIRSR601211-3"/>
    </source>
</evidence>
<keyword evidence="5" id="KW-0929">Antimicrobial</keyword>
<dbReference type="PANTHER" id="PTHR11716:SF9">
    <property type="entry name" value="PHOSPHOLIPASE A2, MEMBRANE ASSOCIATED"/>
    <property type="match status" value="1"/>
</dbReference>
<evidence type="ECO:0000256" key="22">
    <source>
        <dbReference type="RuleBase" id="RU003654"/>
    </source>
</evidence>
<dbReference type="SMART" id="SM00085">
    <property type="entry name" value="PA2c"/>
    <property type="match status" value="1"/>
</dbReference>
<evidence type="ECO:0000256" key="7">
    <source>
        <dbReference type="ARBA" id="ARBA00023408"/>
    </source>
</evidence>
<keyword evidence="23" id="KW-0443">Lipid metabolism</keyword>
<comment type="catalytic activity">
    <reaction evidence="7">
        <text>1-hexadecanoyl-2-(9Z,12Z-octadecadienoyl)-sn-glycero-3-phosphocholine + H2O = (9Z,12Z)-octadecadienoate + 1-hexadecanoyl-sn-glycero-3-phosphocholine + H(+)</text>
        <dbReference type="Rhea" id="RHEA:40811"/>
        <dbReference type="ChEBI" id="CHEBI:15377"/>
        <dbReference type="ChEBI" id="CHEBI:15378"/>
        <dbReference type="ChEBI" id="CHEBI:30245"/>
        <dbReference type="ChEBI" id="CHEBI:72998"/>
        <dbReference type="ChEBI" id="CHEBI:73002"/>
    </reaction>
    <physiologicalReaction direction="left-to-right" evidence="7">
        <dbReference type="Rhea" id="RHEA:40812"/>
    </physiologicalReaction>
</comment>
<feature type="binding site" evidence="20">
    <location>
        <position position="56"/>
    </location>
    <ligand>
        <name>Ca(2+)</name>
        <dbReference type="ChEBI" id="CHEBI:29108"/>
    </ligand>
</feature>
<evidence type="ECO:0000256" key="19">
    <source>
        <dbReference type="PIRSR" id="PIRSR601211-1"/>
    </source>
</evidence>
<evidence type="ECO:0000256" key="23">
    <source>
        <dbReference type="RuleBase" id="RU361236"/>
    </source>
</evidence>
<evidence type="ECO:0000256" key="11">
    <source>
        <dbReference type="ARBA" id="ARBA00048080"/>
    </source>
</evidence>
<dbReference type="KEGG" id="cfr:102509111"/>
<dbReference type="GO" id="GO:0005509">
    <property type="term" value="F:calcium ion binding"/>
    <property type="evidence" value="ECO:0007669"/>
    <property type="project" value="InterPro"/>
</dbReference>
<comment type="catalytic activity">
    <reaction evidence="10">
        <text>1-hexadecanoyl-2-(9Z-octadecenoyl)-sn-glycero-3-phospho-(1'-sn-glycerol) + H2O = 1-hexadecanoyl-sn-glycero-3-phospho-(1'-sn-glycerol) + (9Z)-octadecenoate + H(+)</text>
        <dbReference type="Rhea" id="RHEA:40919"/>
        <dbReference type="ChEBI" id="CHEBI:15377"/>
        <dbReference type="ChEBI" id="CHEBI:15378"/>
        <dbReference type="ChEBI" id="CHEBI:30823"/>
        <dbReference type="ChEBI" id="CHEBI:72841"/>
        <dbReference type="ChEBI" id="CHEBI:75158"/>
    </reaction>
    <physiologicalReaction direction="left-to-right" evidence="10">
        <dbReference type="Rhea" id="RHEA:40920"/>
    </physiologicalReaction>
</comment>
<feature type="disulfide bond" evidence="21">
    <location>
        <begin position="53"/>
        <end position="144"/>
    </location>
</feature>
<evidence type="ECO:0000256" key="20">
    <source>
        <dbReference type="PIRSR" id="PIRSR601211-2"/>
    </source>
</evidence>
<dbReference type="GeneID" id="102509111"/>
<comment type="subcellular location">
    <subcellularLocation>
        <location evidence="1">Mitochondrion outer membrane</location>
        <topology evidence="1">Peripheral membrane protein</topology>
    </subcellularLocation>
    <subcellularLocation>
        <location evidence="2 23">Secreted</location>
    </subcellularLocation>
</comment>
<reference evidence="26" key="1">
    <citation type="submission" date="2025-08" db="UniProtKB">
        <authorList>
            <consortium name="RefSeq"/>
        </authorList>
    </citation>
    <scope>IDENTIFICATION</scope>
    <source>
        <tissue evidence="26">Ear skin</tissue>
    </source>
</reference>
<evidence type="ECO:0000256" key="12">
    <source>
        <dbReference type="ARBA" id="ARBA00048221"/>
    </source>
</evidence>
<keyword evidence="20" id="KW-0479">Metal-binding</keyword>
<feature type="disulfide bond" evidence="21">
    <location>
        <begin position="104"/>
        <end position="115"/>
    </location>
</feature>
<name>A0A8B6YIP1_CAMFR</name>
<proteinExistence type="inferred from homology"/>
<comment type="catalytic activity">
    <reaction evidence="18">
        <text>1-hexadecanoyl-2-(9Z-octadecenoyl)-sn-glycero-3-phosphoglycerol + H2O = 1-hexadecanoyl-sn-glycero-3-phosphoglycerol + (9Z)-octadecenoate + H(+)</text>
        <dbReference type="Rhea" id="RHEA:44524"/>
        <dbReference type="ChEBI" id="CHEBI:15377"/>
        <dbReference type="ChEBI" id="CHEBI:15378"/>
        <dbReference type="ChEBI" id="CHEBI:30823"/>
        <dbReference type="ChEBI" id="CHEBI:84472"/>
        <dbReference type="ChEBI" id="CHEBI:84475"/>
    </reaction>
    <physiologicalReaction direction="left-to-right" evidence="18">
        <dbReference type="Rhea" id="RHEA:44525"/>
    </physiologicalReaction>
</comment>
<feature type="active site" evidence="19">
    <location>
        <position position="74"/>
    </location>
</feature>
<comment type="cofactor">
    <cofactor evidence="20">
        <name>Ca(2+)</name>
        <dbReference type="ChEBI" id="CHEBI:29108"/>
    </cofactor>
    <text evidence="20">Binds 1 Ca(2+) ion per subunit.</text>
</comment>
<dbReference type="GO" id="GO:0042742">
    <property type="term" value="P:defense response to bacterium"/>
    <property type="evidence" value="ECO:0007669"/>
    <property type="project" value="UniProtKB-KW"/>
</dbReference>
<comment type="catalytic activity">
    <reaction evidence="15">
        <text>1-hexadecanoyl-2-(9Z-octadecenoyl)-sn-glycero-3-phosphoethanolamine + H2O = 1-hexadecanoyl-sn-glycero-3-phosphoethanolamine + (9Z)-octadecenoate + H(+)</text>
        <dbReference type="Rhea" id="RHEA:40911"/>
        <dbReference type="ChEBI" id="CHEBI:15377"/>
        <dbReference type="ChEBI" id="CHEBI:15378"/>
        <dbReference type="ChEBI" id="CHEBI:30823"/>
        <dbReference type="ChEBI" id="CHEBI:73004"/>
        <dbReference type="ChEBI" id="CHEBI:73007"/>
    </reaction>
    <physiologicalReaction direction="left-to-right" evidence="15">
        <dbReference type="Rhea" id="RHEA:40912"/>
    </physiologicalReaction>
</comment>
<dbReference type="GO" id="GO:0005576">
    <property type="term" value="C:extracellular region"/>
    <property type="evidence" value="ECO:0007669"/>
    <property type="project" value="UniProtKB-SubCell"/>
</dbReference>
<comment type="similarity">
    <text evidence="3 22">Belongs to the phospholipase A2 family.</text>
</comment>
<evidence type="ECO:0000256" key="8">
    <source>
        <dbReference type="ARBA" id="ARBA00036719"/>
    </source>
</evidence>
<comment type="catalytic activity">
    <reaction evidence="23">
        <text>a 1,2-diacyl-sn-glycero-3-phosphocholine + H2O = a 1-acyl-sn-glycero-3-phosphocholine + a fatty acid + H(+)</text>
        <dbReference type="Rhea" id="RHEA:15801"/>
        <dbReference type="ChEBI" id="CHEBI:15377"/>
        <dbReference type="ChEBI" id="CHEBI:15378"/>
        <dbReference type="ChEBI" id="CHEBI:28868"/>
        <dbReference type="ChEBI" id="CHEBI:57643"/>
        <dbReference type="ChEBI" id="CHEBI:58168"/>
        <dbReference type="EC" id="3.1.1.4"/>
    </reaction>
</comment>
<gene>
    <name evidence="26" type="primary">PLA2G2A</name>
</gene>
<protein>
    <recommendedName>
        <fullName evidence="23">Phospholipase A2</fullName>
        <ecNumber evidence="23">3.1.1.4</ecNumber>
    </recommendedName>
</protein>
<comment type="catalytic activity">
    <reaction evidence="11">
        <text>1,2-dihexadecanoyl-sn-glycero-3-phospho-(1'-sn-glycerol) + H2O = 1-hexadecanoyl-sn-glycero-3-phospho-(1'-sn-glycerol) + hexadecanoate + H(+)</text>
        <dbReference type="Rhea" id="RHEA:45472"/>
        <dbReference type="ChEBI" id="CHEBI:7896"/>
        <dbReference type="ChEBI" id="CHEBI:15377"/>
        <dbReference type="ChEBI" id="CHEBI:15378"/>
        <dbReference type="ChEBI" id="CHEBI:72829"/>
        <dbReference type="ChEBI" id="CHEBI:75158"/>
    </reaction>
    <physiologicalReaction direction="left-to-right" evidence="11">
        <dbReference type="Rhea" id="RHEA:45473"/>
    </physiologicalReaction>
</comment>
<feature type="binding site" evidence="20">
    <location>
        <position position="54"/>
    </location>
    <ligand>
        <name>Ca(2+)</name>
        <dbReference type="ChEBI" id="CHEBI:29108"/>
    </ligand>
</feature>
<dbReference type="Gene3D" id="1.20.90.10">
    <property type="entry name" value="Phospholipase A2 domain"/>
    <property type="match status" value="1"/>
</dbReference>
<dbReference type="PROSITE" id="PS00119">
    <property type="entry name" value="PA2_ASP"/>
    <property type="match status" value="1"/>
</dbReference>
<dbReference type="EC" id="3.1.1.4" evidence="23"/>
<evidence type="ECO:0000313" key="26">
    <source>
        <dbReference type="RefSeq" id="XP_006188344.2"/>
    </source>
</evidence>
<evidence type="ECO:0000256" key="16">
    <source>
        <dbReference type="ARBA" id="ARBA00048699"/>
    </source>
</evidence>
<comment type="catalytic activity">
    <reaction evidence="13">
        <text>1,2-dihexadecanoyl-sn-glycero-3-phosphocholine + H2O = 1-hexadecanoyl-sn-glycero-3-phosphocholine + hexadecanoate + H(+)</text>
        <dbReference type="Rhea" id="RHEA:41223"/>
        <dbReference type="ChEBI" id="CHEBI:7896"/>
        <dbReference type="ChEBI" id="CHEBI:15377"/>
        <dbReference type="ChEBI" id="CHEBI:15378"/>
        <dbReference type="ChEBI" id="CHEBI:72998"/>
        <dbReference type="ChEBI" id="CHEBI:72999"/>
    </reaction>
    <physiologicalReaction direction="left-to-right" evidence="13">
        <dbReference type="Rhea" id="RHEA:41224"/>
    </physiologicalReaction>
</comment>
<feature type="signal peptide" evidence="23">
    <location>
        <begin position="1"/>
        <end position="27"/>
    </location>
</feature>
<dbReference type="GO" id="GO:0047498">
    <property type="term" value="F:calcium-dependent phospholipase A2 activity"/>
    <property type="evidence" value="ECO:0007669"/>
    <property type="project" value="TreeGrafter"/>
</dbReference>
<comment type="catalytic activity">
    <reaction evidence="8">
        <text>1-hexadecanoyl-2-(4Z,7Z,10Z,13Z,16Z,19Z-docosahexaenoyl)-sn-glycero-3-phosphocholine + H2O = (4Z,7Z,10Z,13Z,16Z,19Z)-docosahexaenoate + 1-hexadecanoyl-sn-glycero-3-phosphocholine + H(+)</text>
        <dbReference type="Rhea" id="RHEA:41231"/>
        <dbReference type="ChEBI" id="CHEBI:15377"/>
        <dbReference type="ChEBI" id="CHEBI:15378"/>
        <dbReference type="ChEBI" id="CHEBI:72998"/>
        <dbReference type="ChEBI" id="CHEBI:74963"/>
        <dbReference type="ChEBI" id="CHEBI:77016"/>
    </reaction>
    <physiologicalReaction direction="left-to-right" evidence="8">
        <dbReference type="Rhea" id="RHEA:41232"/>
    </physiologicalReaction>
</comment>
<dbReference type="SUPFAM" id="SSF48619">
    <property type="entry name" value="Phospholipase A2, PLA2"/>
    <property type="match status" value="1"/>
</dbReference>
<feature type="disulfide bond" evidence="21">
    <location>
        <begin position="77"/>
        <end position="117"/>
    </location>
</feature>
<dbReference type="GO" id="GO:0042130">
    <property type="term" value="P:negative regulation of T cell proliferation"/>
    <property type="evidence" value="ECO:0007669"/>
    <property type="project" value="TreeGrafter"/>
</dbReference>
<evidence type="ECO:0000256" key="4">
    <source>
        <dbReference type="ARBA" id="ARBA00022525"/>
    </source>
</evidence>
<dbReference type="InterPro" id="IPR001211">
    <property type="entry name" value="PLA2"/>
</dbReference>
<dbReference type="CTD" id="5320"/>
<evidence type="ECO:0000256" key="3">
    <source>
        <dbReference type="ARBA" id="ARBA00007056"/>
    </source>
</evidence>
<comment type="catalytic activity">
    <reaction evidence="12">
        <text>N-hexadecanoyl-1,2-di-(9Z-octadecenoyl)-sn-glycero-3-phosphoethanolamine + H2O = N-hexadecanoyl-1-(9Z-octadecenoyl)-sn-glycero-3-phosphoethanolamine + (9Z)-octadecenoate + H(+)</text>
        <dbReference type="Rhea" id="RHEA:45424"/>
        <dbReference type="ChEBI" id="CHEBI:15377"/>
        <dbReference type="ChEBI" id="CHEBI:15378"/>
        <dbReference type="ChEBI" id="CHEBI:30823"/>
        <dbReference type="ChEBI" id="CHEBI:78097"/>
        <dbReference type="ChEBI" id="CHEBI:85217"/>
    </reaction>
    <physiologicalReaction direction="left-to-right" evidence="12">
        <dbReference type="Rhea" id="RHEA:45425"/>
    </physiologicalReaction>
</comment>
<organism evidence="25 26">
    <name type="scientific">Camelus ferus</name>
    <name type="common">Wild bactrian camel</name>
    <name type="synonym">Camelus bactrianus ferus</name>
    <dbReference type="NCBI Taxonomy" id="419612"/>
    <lineage>
        <taxon>Eukaryota</taxon>
        <taxon>Metazoa</taxon>
        <taxon>Chordata</taxon>
        <taxon>Craniata</taxon>
        <taxon>Vertebrata</taxon>
        <taxon>Euteleostomi</taxon>
        <taxon>Mammalia</taxon>
        <taxon>Eutheria</taxon>
        <taxon>Laurasiatheria</taxon>
        <taxon>Artiodactyla</taxon>
        <taxon>Tylopoda</taxon>
        <taxon>Camelidae</taxon>
        <taxon>Camelus</taxon>
    </lineage>
</organism>
<feature type="disulfide bond" evidence="21">
    <location>
        <begin position="70"/>
        <end position="124"/>
    </location>
</feature>